<evidence type="ECO:0000256" key="9">
    <source>
        <dbReference type="SAM" id="Phobius"/>
    </source>
</evidence>
<evidence type="ECO:0000256" key="4">
    <source>
        <dbReference type="ARBA" id="ARBA00022475"/>
    </source>
</evidence>
<feature type="transmembrane region" description="Helical" evidence="9">
    <location>
        <begin position="365"/>
        <end position="386"/>
    </location>
</feature>
<proteinExistence type="predicted"/>
<evidence type="ECO:0000256" key="1">
    <source>
        <dbReference type="ARBA" id="ARBA00004651"/>
    </source>
</evidence>
<feature type="transmembrane region" description="Helical" evidence="9">
    <location>
        <begin position="336"/>
        <end position="358"/>
    </location>
</feature>
<keyword evidence="12" id="KW-1185">Reference proteome</keyword>
<feature type="transmembrane region" description="Helical" evidence="9">
    <location>
        <begin position="228"/>
        <end position="256"/>
    </location>
</feature>
<keyword evidence="2" id="KW-0813">Transport</keyword>
<keyword evidence="3" id="KW-0050">Antiport</keyword>
<dbReference type="RefSeq" id="WP_248207163.1">
    <property type="nucleotide sequence ID" value="NZ_JALNMH010000005.1"/>
</dbReference>
<name>A0ABT0GG47_9GAMM</name>
<evidence type="ECO:0000256" key="6">
    <source>
        <dbReference type="ARBA" id="ARBA00022989"/>
    </source>
</evidence>
<dbReference type="SUPFAM" id="SSF56176">
    <property type="entry name" value="FAD-binding/transporter-associated domain-like"/>
    <property type="match status" value="1"/>
</dbReference>
<keyword evidence="4" id="KW-1003">Cell membrane</keyword>
<keyword evidence="8 9" id="KW-0472">Membrane</keyword>
<dbReference type="PANTHER" id="PTHR32507">
    <property type="entry name" value="NA(+)/H(+) ANTIPORTER 1"/>
    <property type="match status" value="1"/>
</dbReference>
<dbReference type="Proteomes" id="UP001431449">
    <property type="component" value="Unassembled WGS sequence"/>
</dbReference>
<reference evidence="11" key="1">
    <citation type="submission" date="2022-04" db="EMBL/GenBank/DDBJ databases">
        <title>Lysobacter sp. CAU 1642 isolated from sea sand.</title>
        <authorList>
            <person name="Kim W."/>
        </authorList>
    </citation>
    <scope>NUCLEOTIDE SEQUENCE</scope>
    <source>
        <strain evidence="11">CAU 1642</strain>
    </source>
</reference>
<dbReference type="InterPro" id="IPR006153">
    <property type="entry name" value="Cation/H_exchanger_TM"/>
</dbReference>
<organism evidence="11 12">
    <name type="scientific">Pseudomarimonas salicorniae</name>
    <dbReference type="NCBI Taxonomy" id="2933270"/>
    <lineage>
        <taxon>Bacteria</taxon>
        <taxon>Pseudomonadati</taxon>
        <taxon>Pseudomonadota</taxon>
        <taxon>Gammaproteobacteria</taxon>
        <taxon>Lysobacterales</taxon>
        <taxon>Lysobacteraceae</taxon>
        <taxon>Pseudomarimonas</taxon>
    </lineage>
</organism>
<evidence type="ECO:0000256" key="5">
    <source>
        <dbReference type="ARBA" id="ARBA00022692"/>
    </source>
</evidence>
<feature type="transmembrane region" description="Helical" evidence="9">
    <location>
        <begin position="59"/>
        <end position="77"/>
    </location>
</feature>
<keyword evidence="6 9" id="KW-1133">Transmembrane helix</keyword>
<feature type="domain" description="Transporter-associated" evidence="10">
    <location>
        <begin position="491"/>
        <end position="570"/>
    </location>
</feature>
<evidence type="ECO:0000256" key="7">
    <source>
        <dbReference type="ARBA" id="ARBA00023065"/>
    </source>
</evidence>
<keyword evidence="5 9" id="KW-0812">Transmembrane</keyword>
<dbReference type="PANTHER" id="PTHR32507:SF7">
    <property type="entry name" value="K(+)_H(+) ANTIPORTER NHAP2"/>
    <property type="match status" value="1"/>
</dbReference>
<dbReference type="EMBL" id="JALNMH010000005">
    <property type="protein sequence ID" value="MCK7593511.1"/>
    <property type="molecule type" value="Genomic_DNA"/>
</dbReference>
<dbReference type="InterPro" id="IPR005170">
    <property type="entry name" value="Transptr-assoc_dom"/>
</dbReference>
<dbReference type="InterPro" id="IPR036318">
    <property type="entry name" value="FAD-bd_PCMH-like_sf"/>
</dbReference>
<evidence type="ECO:0000256" key="2">
    <source>
        <dbReference type="ARBA" id="ARBA00022448"/>
    </source>
</evidence>
<comment type="caution">
    <text evidence="11">The sequence shown here is derived from an EMBL/GenBank/DDBJ whole genome shotgun (WGS) entry which is preliminary data.</text>
</comment>
<dbReference type="Gene3D" id="1.20.1530.20">
    <property type="match status" value="1"/>
</dbReference>
<dbReference type="Pfam" id="PF00999">
    <property type="entry name" value="Na_H_Exchanger"/>
    <property type="match status" value="1"/>
</dbReference>
<evidence type="ECO:0000256" key="3">
    <source>
        <dbReference type="ARBA" id="ARBA00022449"/>
    </source>
</evidence>
<protein>
    <submittedName>
        <fullName evidence="11">Potassium/proton antiporter</fullName>
    </submittedName>
</protein>
<feature type="transmembrane region" description="Helical" evidence="9">
    <location>
        <begin position="6"/>
        <end position="24"/>
    </location>
</feature>
<evidence type="ECO:0000313" key="12">
    <source>
        <dbReference type="Proteomes" id="UP001431449"/>
    </source>
</evidence>
<dbReference type="InterPro" id="IPR016169">
    <property type="entry name" value="FAD-bd_PCMH_sub2"/>
</dbReference>
<accession>A0ABT0GG47</accession>
<comment type="subcellular location">
    <subcellularLocation>
        <location evidence="1">Cell membrane</location>
        <topology evidence="1">Multi-pass membrane protein</topology>
    </subcellularLocation>
</comment>
<evidence type="ECO:0000313" key="11">
    <source>
        <dbReference type="EMBL" id="MCK7593511.1"/>
    </source>
</evidence>
<feature type="transmembrane region" description="Helical" evidence="9">
    <location>
        <begin position="276"/>
        <end position="293"/>
    </location>
</feature>
<sequence>MEAIAAANWILLSGALLVLAGIASSLLATRFGAPLLLVFLAIGMLLGEDGPGGLAFDDFQLTYVLGSLALAIILFDGGLRTQAARMAGALGPAAMLATLGVLLTAGLVALAAIPLLGLEPLQALLLGSIIASTDAAAVFFLLRSNGLHLHRRVGSTLEIESGSNDPAAVFLTLMLTALIASDNAVTATQLLVQLLQAVLVGTLGGVLGGRTIAWALNRFELPSGLHPVLTVAGAVSVFGVTSVAGGSGFLAVYLAGLVVANRPVRAYANVLSVQDAATWLAQGMMFLVLGLLVTPSKLLVVLVPALGIALFLMLVARPVATVLCLAPFGFRRNEAAFISWVGLRGAVGVFLASVPKLVGLPNADLYFNVAFVVVLASLLIQGWTLAPAAHRLGVALPRRDAPTRRIELDLPGQLHYEMVGYRVAPDCAALRGVGLPSWARGALVVRDGQVLTPEQAGALRAEDYAYLLAPPGHVAKLDWLFVERSEGLEAERELFGSFTFDGSVVLRDIADYYGMLLPESVAGRTAAELFAERYEGAPQVGDRIAVGTAILMVRELEDERVTQVGLKFGSAALNLIADAAPQVGRPSIRQRLRRWRPRRR</sequence>
<evidence type="ECO:0000259" key="10">
    <source>
        <dbReference type="SMART" id="SM01091"/>
    </source>
</evidence>
<dbReference type="NCBIfam" id="NF003715">
    <property type="entry name" value="PRK05326.1-2"/>
    <property type="match status" value="1"/>
</dbReference>
<feature type="transmembrane region" description="Helical" evidence="9">
    <location>
        <begin position="121"/>
        <end position="142"/>
    </location>
</feature>
<dbReference type="SMART" id="SM01091">
    <property type="entry name" value="CorC_HlyC"/>
    <property type="match status" value="1"/>
</dbReference>
<evidence type="ECO:0000256" key="8">
    <source>
        <dbReference type="ARBA" id="ARBA00023136"/>
    </source>
</evidence>
<dbReference type="Pfam" id="PF03471">
    <property type="entry name" value="CorC_HlyC"/>
    <property type="match status" value="1"/>
</dbReference>
<feature type="transmembrane region" description="Helical" evidence="9">
    <location>
        <begin position="298"/>
        <end position="316"/>
    </location>
</feature>
<dbReference type="NCBIfam" id="NF003714">
    <property type="entry name" value="PRK05326.1-1"/>
    <property type="match status" value="1"/>
</dbReference>
<gene>
    <name evidence="11" type="ORF">M0G41_07500</name>
</gene>
<dbReference type="NCBIfam" id="NF003716">
    <property type="entry name" value="PRK05326.1-3"/>
    <property type="match status" value="1"/>
</dbReference>
<keyword evidence="7" id="KW-0406">Ion transport</keyword>
<dbReference type="Gene3D" id="3.30.465.10">
    <property type="match status" value="1"/>
</dbReference>
<feature type="transmembrane region" description="Helical" evidence="9">
    <location>
        <begin position="89"/>
        <end position="115"/>
    </location>
</feature>
<dbReference type="InterPro" id="IPR038770">
    <property type="entry name" value="Na+/solute_symporter_sf"/>
</dbReference>